<evidence type="ECO:0000256" key="4">
    <source>
        <dbReference type="ARBA" id="ARBA00022989"/>
    </source>
</evidence>
<feature type="transmembrane region" description="Helical" evidence="6">
    <location>
        <begin position="105"/>
        <end position="123"/>
    </location>
</feature>
<dbReference type="Gene3D" id="1.20.1250.20">
    <property type="entry name" value="MFS general substrate transporter like domains"/>
    <property type="match status" value="2"/>
</dbReference>
<keyword evidence="5 6" id="KW-0472">Membrane</keyword>
<evidence type="ECO:0000256" key="5">
    <source>
        <dbReference type="ARBA" id="ARBA00023136"/>
    </source>
</evidence>
<proteinExistence type="inferred from homology"/>
<dbReference type="InterPro" id="IPR010291">
    <property type="entry name" value="Ion_channel_UNC-93"/>
</dbReference>
<name>A0ABD0JNY0_9CAEN</name>
<dbReference type="SUPFAM" id="SSF103473">
    <property type="entry name" value="MFS general substrate transporter"/>
    <property type="match status" value="2"/>
</dbReference>
<evidence type="ECO:0000313" key="9">
    <source>
        <dbReference type="Proteomes" id="UP001519460"/>
    </source>
</evidence>
<protein>
    <recommendedName>
        <fullName evidence="7">Major facilitator superfamily (MFS) profile domain-containing protein</fullName>
    </recommendedName>
</protein>
<feature type="transmembrane region" description="Helical" evidence="6">
    <location>
        <begin position="252"/>
        <end position="275"/>
    </location>
</feature>
<evidence type="ECO:0000259" key="7">
    <source>
        <dbReference type="PROSITE" id="PS50850"/>
    </source>
</evidence>
<feature type="transmembrane region" description="Helical" evidence="6">
    <location>
        <begin position="458"/>
        <end position="478"/>
    </location>
</feature>
<dbReference type="PANTHER" id="PTHR19444:SF13">
    <property type="entry name" value="PROTEIN UNC-93 HOMOLOG A"/>
    <property type="match status" value="1"/>
</dbReference>
<evidence type="ECO:0000256" key="2">
    <source>
        <dbReference type="ARBA" id="ARBA00009172"/>
    </source>
</evidence>
<dbReference type="PROSITE" id="PS50850">
    <property type="entry name" value="MFS"/>
    <property type="match status" value="1"/>
</dbReference>
<gene>
    <name evidence="8" type="ORF">BaRGS_00032338</name>
</gene>
<sequence>MLRERSPTPSVRVKLDRGPEADHVTVVAPPADYRYTSKRPFKEAAVLGLSWFFVYTSFQAIQNLQSSLHQHGGLGVASLACVYGSNFICSFFTPAIIYNTGVKKAICAAWLGHCLFVACNFYPHWATLIPGAIIMGFLNCPLWTSLEIYMTALARVHMADKKGQTTFHASFSRLNGVFFCIFMGSQLSGNLISSTILFQSDYDQAGEVLQVQADLLEPGGEAAEVGASQCGINFCSSAGQRKKLIVPPDQHVVYALMAVFLACEVIGLMVTAVWLPDLEQPRWRGRDVWRKLTSHLESLTNPKLWLLVPFLMSRMMNLALEVGTFTEAYISCTLGIRMVGFIMATWGLATVISAPCLGWLARYTGRQVLCVSALAFDAIIFLVLTLWEPRVDELNTFFGLAILMGLVEGIWVVQVNAMIASTFPTTTDSAFAAKGMWSSLSMAATFLMATFFCPLTRIYVAIGLIVLAMMGYLALEIFHI</sequence>
<keyword evidence="3 6" id="KW-0812">Transmembrane</keyword>
<dbReference type="Pfam" id="PF05978">
    <property type="entry name" value="UNC-93"/>
    <property type="match status" value="1"/>
</dbReference>
<feature type="transmembrane region" description="Helical" evidence="6">
    <location>
        <begin position="44"/>
        <end position="62"/>
    </location>
</feature>
<dbReference type="GO" id="GO:0016020">
    <property type="term" value="C:membrane"/>
    <property type="evidence" value="ECO:0007669"/>
    <property type="project" value="UniProtKB-SubCell"/>
</dbReference>
<dbReference type="Proteomes" id="UP001519460">
    <property type="component" value="Unassembled WGS sequence"/>
</dbReference>
<keyword evidence="9" id="KW-1185">Reference proteome</keyword>
<comment type="caution">
    <text evidence="8">The sequence shown here is derived from an EMBL/GenBank/DDBJ whole genome shotgun (WGS) entry which is preliminary data.</text>
</comment>
<reference evidence="8 9" key="1">
    <citation type="journal article" date="2023" name="Sci. Data">
        <title>Genome assembly of the Korean intertidal mud-creeper Batillaria attramentaria.</title>
        <authorList>
            <person name="Patra A.K."/>
            <person name="Ho P.T."/>
            <person name="Jun S."/>
            <person name="Lee S.J."/>
            <person name="Kim Y."/>
            <person name="Won Y.J."/>
        </authorList>
    </citation>
    <scope>NUCLEOTIDE SEQUENCE [LARGE SCALE GENOMIC DNA]</scope>
    <source>
        <strain evidence="8">Wonlab-2016</strain>
    </source>
</reference>
<feature type="transmembrane region" description="Helical" evidence="6">
    <location>
        <begin position="338"/>
        <end position="361"/>
    </location>
</feature>
<dbReference type="EMBL" id="JACVVK020000376">
    <property type="protein sequence ID" value="KAK7476413.1"/>
    <property type="molecule type" value="Genomic_DNA"/>
</dbReference>
<feature type="transmembrane region" description="Helical" evidence="6">
    <location>
        <begin position="431"/>
        <end position="452"/>
    </location>
</feature>
<comment type="subcellular location">
    <subcellularLocation>
        <location evidence="1">Membrane</location>
        <topology evidence="1">Multi-pass membrane protein</topology>
    </subcellularLocation>
</comment>
<evidence type="ECO:0000256" key="3">
    <source>
        <dbReference type="ARBA" id="ARBA00022692"/>
    </source>
</evidence>
<dbReference type="PANTHER" id="PTHR19444">
    <property type="entry name" value="UNC-93 RELATED"/>
    <property type="match status" value="1"/>
</dbReference>
<feature type="transmembrane region" description="Helical" evidence="6">
    <location>
        <begin position="129"/>
        <end position="153"/>
    </location>
</feature>
<dbReference type="InterPro" id="IPR020846">
    <property type="entry name" value="MFS_dom"/>
</dbReference>
<dbReference type="InterPro" id="IPR036259">
    <property type="entry name" value="MFS_trans_sf"/>
</dbReference>
<keyword evidence="4 6" id="KW-1133">Transmembrane helix</keyword>
<evidence type="ECO:0000313" key="8">
    <source>
        <dbReference type="EMBL" id="KAK7476413.1"/>
    </source>
</evidence>
<feature type="transmembrane region" description="Helical" evidence="6">
    <location>
        <begin position="368"/>
        <end position="387"/>
    </location>
</feature>
<accession>A0ABD0JNY0</accession>
<evidence type="ECO:0000256" key="6">
    <source>
        <dbReference type="SAM" id="Phobius"/>
    </source>
</evidence>
<dbReference type="AlphaFoldDB" id="A0ABD0JNY0"/>
<organism evidence="8 9">
    <name type="scientific">Batillaria attramentaria</name>
    <dbReference type="NCBI Taxonomy" id="370345"/>
    <lineage>
        <taxon>Eukaryota</taxon>
        <taxon>Metazoa</taxon>
        <taxon>Spiralia</taxon>
        <taxon>Lophotrochozoa</taxon>
        <taxon>Mollusca</taxon>
        <taxon>Gastropoda</taxon>
        <taxon>Caenogastropoda</taxon>
        <taxon>Sorbeoconcha</taxon>
        <taxon>Cerithioidea</taxon>
        <taxon>Batillariidae</taxon>
        <taxon>Batillaria</taxon>
    </lineage>
</organism>
<feature type="domain" description="Major facilitator superfamily (MFS) profile" evidence="7">
    <location>
        <begin position="255"/>
        <end position="480"/>
    </location>
</feature>
<feature type="transmembrane region" description="Helical" evidence="6">
    <location>
        <begin position="74"/>
        <end position="98"/>
    </location>
</feature>
<feature type="transmembrane region" description="Helical" evidence="6">
    <location>
        <begin position="399"/>
        <end position="419"/>
    </location>
</feature>
<comment type="similarity">
    <text evidence="2">Belongs to the unc-93 family.</text>
</comment>
<evidence type="ECO:0000256" key="1">
    <source>
        <dbReference type="ARBA" id="ARBA00004141"/>
    </source>
</evidence>
<dbReference type="InterPro" id="IPR051951">
    <property type="entry name" value="UNC-93_regulatory"/>
</dbReference>